<accession>A0A1H2E2I7</accession>
<protein>
    <recommendedName>
        <fullName evidence="3">Radical SAM superfamily protein</fullName>
    </recommendedName>
</protein>
<sequence>MVCKDENGQIIENPSIPWNDTYLPKVDWQNLHILKDEAFEPLTITCAQVLQQIGCQHAARERQISIDYPWGLTQEGKSLSSITICQKICSFCDVAADKGYMGGVDEAAIKEHLLCLPSGPDGRKISFELINESPLFNLSRLFELADDLSIELSQINLTLRADYLLKGLKPLESTLKIAAKKNVRILLSSIEFESFDDTILKNLNKGVSRQTNLDAIQAIRSLKPKYPVHFGYLKEEGANHGFICPTPWDNKALSYEINKTISMYRLLLDILPNHSTPLIIYHASGLADWIRQIELKENVEFVRVGTTIGWWQTKDQSLL</sequence>
<dbReference type="RefSeq" id="WP_092230971.1">
    <property type="nucleotide sequence ID" value="NZ_FNLL01000002.1"/>
</dbReference>
<proteinExistence type="predicted"/>
<evidence type="ECO:0000313" key="2">
    <source>
        <dbReference type="Proteomes" id="UP000199608"/>
    </source>
</evidence>
<keyword evidence="2" id="KW-1185">Reference proteome</keyword>
<dbReference type="InterPro" id="IPR058240">
    <property type="entry name" value="rSAM_sf"/>
</dbReference>
<evidence type="ECO:0008006" key="3">
    <source>
        <dbReference type="Google" id="ProtNLM"/>
    </source>
</evidence>
<gene>
    <name evidence="1" type="ORF">SAMN04487931_102442</name>
</gene>
<evidence type="ECO:0000313" key="1">
    <source>
        <dbReference type="EMBL" id="SDT89330.1"/>
    </source>
</evidence>
<organism evidence="1 2">
    <name type="scientific">Desulfobacula phenolica</name>
    <dbReference type="NCBI Taxonomy" id="90732"/>
    <lineage>
        <taxon>Bacteria</taxon>
        <taxon>Pseudomonadati</taxon>
        <taxon>Thermodesulfobacteriota</taxon>
        <taxon>Desulfobacteria</taxon>
        <taxon>Desulfobacterales</taxon>
        <taxon>Desulfobacteraceae</taxon>
        <taxon>Desulfobacula</taxon>
    </lineage>
</organism>
<name>A0A1H2E2I7_9BACT</name>
<dbReference type="SUPFAM" id="SSF102114">
    <property type="entry name" value="Radical SAM enzymes"/>
    <property type="match status" value="1"/>
</dbReference>
<dbReference type="Proteomes" id="UP000199608">
    <property type="component" value="Unassembled WGS sequence"/>
</dbReference>
<dbReference type="AlphaFoldDB" id="A0A1H2E2I7"/>
<reference evidence="2" key="1">
    <citation type="submission" date="2016-10" db="EMBL/GenBank/DDBJ databases">
        <authorList>
            <person name="Varghese N."/>
            <person name="Submissions S."/>
        </authorList>
    </citation>
    <scope>NUCLEOTIDE SEQUENCE [LARGE SCALE GENOMIC DNA]</scope>
    <source>
        <strain evidence="2">DSM 3384</strain>
    </source>
</reference>
<dbReference type="EMBL" id="FNLL01000002">
    <property type="protein sequence ID" value="SDT89330.1"/>
    <property type="molecule type" value="Genomic_DNA"/>
</dbReference>